<dbReference type="FunFam" id="3.30.450.20:FF:000035">
    <property type="entry name" value="Aryl hydrocarbon receptor"/>
    <property type="match status" value="1"/>
</dbReference>
<dbReference type="GO" id="GO:0006805">
    <property type="term" value="P:xenobiotic metabolic process"/>
    <property type="evidence" value="ECO:0007669"/>
    <property type="project" value="InterPro"/>
</dbReference>
<evidence type="ECO:0000256" key="1">
    <source>
        <dbReference type="ARBA" id="ARBA00004123"/>
    </source>
</evidence>
<dbReference type="PANTHER" id="PTHR10649:SF17">
    <property type="entry name" value="ARYL HYDROCARBON RECEPTOR 2"/>
    <property type="match status" value="1"/>
</dbReference>
<proteinExistence type="predicted"/>
<organism evidence="9 10">
    <name type="scientific">Labrus bergylta</name>
    <name type="common">ballan wrasse</name>
    <dbReference type="NCBI Taxonomy" id="56723"/>
    <lineage>
        <taxon>Eukaryota</taxon>
        <taxon>Metazoa</taxon>
        <taxon>Chordata</taxon>
        <taxon>Craniata</taxon>
        <taxon>Vertebrata</taxon>
        <taxon>Euteleostomi</taxon>
        <taxon>Actinopterygii</taxon>
        <taxon>Neopterygii</taxon>
        <taxon>Teleostei</taxon>
        <taxon>Neoteleostei</taxon>
        <taxon>Acanthomorphata</taxon>
        <taxon>Eupercaria</taxon>
        <taxon>Labriformes</taxon>
        <taxon>Labridae</taxon>
        <taxon>Labrus</taxon>
    </lineage>
</organism>
<evidence type="ECO:0000259" key="8">
    <source>
        <dbReference type="PROSITE" id="PS50112"/>
    </source>
</evidence>
<dbReference type="CDD" id="cd00130">
    <property type="entry name" value="PAS"/>
    <property type="match status" value="2"/>
</dbReference>
<dbReference type="InterPro" id="IPR013767">
    <property type="entry name" value="PAS_fold"/>
</dbReference>
<feature type="domain" description="PAS" evidence="8">
    <location>
        <begin position="45"/>
        <end position="110"/>
    </location>
</feature>
<dbReference type="Proteomes" id="UP000261660">
    <property type="component" value="Unplaced"/>
</dbReference>
<dbReference type="GO" id="GO:0005634">
    <property type="term" value="C:nucleus"/>
    <property type="evidence" value="ECO:0007669"/>
    <property type="project" value="UniProtKB-SubCell"/>
</dbReference>
<sequence>MTGEAARLRAPSPVSDIFTLCSLVSAGSDWLIQTSVSPADSLWSLQALNGFVLVVTSDGSVFYSSSTIKDYLGFHQVRDSDVVHQSVFELIHTDDRAVFRQQLHFALNPPTAADGDGVSFMFSESFKVLYSPEKLPPENSSFLERSFVCRFRCLLDNSSGFLALKFQGRLKYLQGQRLLKGACTKAQLALFAIAMPVHTPSIVEIRTKTLLFQSKHKLDFTPMSIDSRGKVILGYSETELCMKGSGYQFIHAADMMHCADNHIRMIKTGESGLTVFRLLSKTGGWVWVKSNAKLIFKGGRPEFIIAYQKAIMNAEGEEYLRQRRLQLPFSFTTGEALFYNTGATMDIKEFQFNQMFGSDDVSKEGAPSSLLDCFLRQDEAAYSETIDPPVPVDQVFMDTHALVSVPSDGWRDSRPVASTENPVVVKEEAKQSEAELMELENTLKGLSQEDLQQNNMSSELDSILTNDIFDYIDNVLFKEKGEECLSGVPPACLSANNDHQRDLFPEVSGGLCDPLLFQAQSPDHTYDPLSGAYAHHQDVNTQRLSHLGPPSLRRRLPAPPSGSALPELTLPDPSAPFQSCGPASNGLMNFSHGVLPSPQNGFQNPPNRLFLQSSLKPPTRVAPSVTDAMPPLIPCNDFNSTPKIPLSFTTGCLQGSPPLGPLSQQVQQVQQVQQWPQQQTHLGVSVMQKAHEQMAACHSQTPETLPHAGLWQRGGAGLSHVQQGGLACGQAAAQSSCMFNQNFSSSPAGGAALSLAGSAGLRGVDGTLDQSPPQGSCYFQWSHSEPVVGTSAIDQKSVDISPLTAPPNTSSSSERALNIQHYLDRHRPAQVNMFHCELNNFS</sequence>
<keyword evidence="10" id="KW-1185">Reference proteome</keyword>
<dbReference type="GO" id="GO:0000976">
    <property type="term" value="F:transcription cis-regulatory region binding"/>
    <property type="evidence" value="ECO:0007669"/>
    <property type="project" value="TreeGrafter"/>
</dbReference>
<keyword evidence="4" id="KW-0010">Activator</keyword>
<comment type="subcellular location">
    <subcellularLocation>
        <location evidence="1">Nucleus</location>
    </subcellularLocation>
</comment>
<dbReference type="PANTHER" id="PTHR10649">
    <property type="entry name" value="ARYL HYDROCARBON RECEPTOR"/>
    <property type="match status" value="1"/>
</dbReference>
<dbReference type="FunFam" id="3.30.450.20:FF:000019">
    <property type="entry name" value="Aryl hydrocarbon receptor 1"/>
    <property type="match status" value="1"/>
</dbReference>
<dbReference type="SMART" id="SM00091">
    <property type="entry name" value="PAS"/>
    <property type="match status" value="2"/>
</dbReference>
<dbReference type="InterPro" id="IPR039091">
    <property type="entry name" value="AHR/AHRR"/>
</dbReference>
<keyword evidence="2" id="KW-0805">Transcription regulation</keyword>
<evidence type="ECO:0000313" key="10">
    <source>
        <dbReference type="Proteomes" id="UP000261660"/>
    </source>
</evidence>
<evidence type="ECO:0000256" key="5">
    <source>
        <dbReference type="ARBA" id="ARBA00023163"/>
    </source>
</evidence>
<dbReference type="Ensembl" id="ENSLBET00000027889.1">
    <property type="protein sequence ID" value="ENSLBEP00000026591.1"/>
    <property type="gene ID" value="ENSLBEG00000020067.1"/>
</dbReference>
<evidence type="ECO:0000313" key="9">
    <source>
        <dbReference type="Ensembl" id="ENSLBEP00000026591.1"/>
    </source>
</evidence>
<dbReference type="InterPro" id="IPR000014">
    <property type="entry name" value="PAS"/>
</dbReference>
<dbReference type="Pfam" id="PF00989">
    <property type="entry name" value="PAS"/>
    <property type="match status" value="1"/>
</dbReference>
<accession>A0A3Q3G0P8</accession>
<dbReference type="STRING" id="56723.ENSLBEP00000026591"/>
<dbReference type="SUPFAM" id="SSF55785">
    <property type="entry name" value="PYP-like sensor domain (PAS domain)"/>
    <property type="match status" value="2"/>
</dbReference>
<reference evidence="9" key="2">
    <citation type="submission" date="2025-09" db="UniProtKB">
        <authorList>
            <consortium name="Ensembl"/>
        </authorList>
    </citation>
    <scope>IDENTIFICATION</scope>
</reference>
<evidence type="ECO:0000256" key="4">
    <source>
        <dbReference type="ARBA" id="ARBA00023159"/>
    </source>
</evidence>
<dbReference type="InParanoid" id="A0A3Q3G0P8"/>
<dbReference type="GO" id="GO:0034751">
    <property type="term" value="C:aryl hydrocarbon receptor complex"/>
    <property type="evidence" value="ECO:0007669"/>
    <property type="project" value="TreeGrafter"/>
</dbReference>
<protein>
    <submittedName>
        <fullName evidence="9">Aryl hydrocarbon receptor-like</fullName>
    </submittedName>
</protein>
<evidence type="ECO:0000256" key="3">
    <source>
        <dbReference type="ARBA" id="ARBA00023125"/>
    </source>
</evidence>
<evidence type="ECO:0000256" key="2">
    <source>
        <dbReference type="ARBA" id="ARBA00023015"/>
    </source>
</evidence>
<dbReference type="GO" id="GO:0004879">
    <property type="term" value="F:nuclear receptor activity"/>
    <property type="evidence" value="ECO:0007669"/>
    <property type="project" value="TreeGrafter"/>
</dbReference>
<feature type="region of interest" description="Disordered" evidence="7">
    <location>
        <begin position="543"/>
        <end position="571"/>
    </location>
</feature>
<dbReference type="PROSITE" id="PS50112">
    <property type="entry name" value="PAS"/>
    <property type="match status" value="1"/>
</dbReference>
<reference evidence="9" key="1">
    <citation type="submission" date="2025-08" db="UniProtKB">
        <authorList>
            <consortium name="Ensembl"/>
        </authorList>
    </citation>
    <scope>IDENTIFICATION</scope>
</reference>
<dbReference type="InterPro" id="IPR013655">
    <property type="entry name" value="PAS_fold_3"/>
</dbReference>
<name>A0A3Q3G0P8_9LABR</name>
<keyword evidence="3" id="KW-0238">DNA-binding</keyword>
<dbReference type="Gene3D" id="3.30.450.20">
    <property type="entry name" value="PAS domain"/>
    <property type="match status" value="2"/>
</dbReference>
<evidence type="ECO:0000256" key="6">
    <source>
        <dbReference type="ARBA" id="ARBA00023242"/>
    </source>
</evidence>
<keyword evidence="6" id="KW-0539">Nucleus</keyword>
<dbReference type="AlphaFoldDB" id="A0A3Q3G0P8"/>
<dbReference type="GeneTree" id="ENSGT00940000154486"/>
<dbReference type="InterPro" id="IPR035965">
    <property type="entry name" value="PAS-like_dom_sf"/>
</dbReference>
<evidence type="ECO:0000256" key="7">
    <source>
        <dbReference type="SAM" id="MobiDB-lite"/>
    </source>
</evidence>
<keyword evidence="5" id="KW-0804">Transcription</keyword>
<dbReference type="Pfam" id="PF08447">
    <property type="entry name" value="PAS_3"/>
    <property type="match status" value="1"/>
</dbReference>